<proteinExistence type="predicted"/>
<dbReference type="AlphaFoldDB" id="A0A1I7RP48"/>
<evidence type="ECO:0000313" key="4">
    <source>
        <dbReference type="EMBL" id="CAG9124550.1"/>
    </source>
</evidence>
<sequence length="312" mass="35633">MTVHTSPLLSVKSNPNSPQPPGIPTKCGFPVKACIQAGLVIIMVVTLIYMFLVRHYSKSIFRIQSNDEFREFLHYISEPPKISQQLDTSVNRGFLGCFVDVDGTESFLQQDYQTLNDTWLHECDRVELDSSRSLDLEAPYLTLFNHFDRISNPGFWRFLQMIKRVNDLNLEWNLISRTSIFISVPTLRGVLSRLDPRKPYLIRFDSNKLNAEEILVISNSAAKHFIKKGYLNDTACKYESHPDPISLLSSCMQTVGVKVLTSSALDLTVVPMSTINSKFLPMPKRLLGFTGITDREARLIRYLNFKHSVILR</sequence>
<evidence type="ECO:0000313" key="5">
    <source>
        <dbReference type="Proteomes" id="UP000095284"/>
    </source>
</evidence>
<evidence type="ECO:0000256" key="1">
    <source>
        <dbReference type="SAM" id="MobiDB-lite"/>
    </source>
</evidence>
<reference evidence="7" key="1">
    <citation type="submission" date="2016-11" db="UniProtKB">
        <authorList>
            <consortium name="WormBaseParasite"/>
        </authorList>
    </citation>
    <scope>IDENTIFICATION</scope>
</reference>
<dbReference type="OrthoDB" id="10344898at2759"/>
<gene>
    <name evidence="3" type="ORF">BXYJ_LOCUS12413</name>
</gene>
<reference evidence="4" key="2">
    <citation type="submission" date="2020-08" db="EMBL/GenBank/DDBJ databases">
        <authorList>
            <person name="Kikuchi T."/>
        </authorList>
    </citation>
    <scope>NUCLEOTIDE SEQUENCE</scope>
    <source>
        <strain evidence="3">Ka4C1</strain>
    </source>
</reference>
<keyword evidence="2" id="KW-1133">Transmembrane helix</keyword>
<evidence type="ECO:0000256" key="2">
    <source>
        <dbReference type="SAM" id="Phobius"/>
    </source>
</evidence>
<dbReference type="Proteomes" id="UP000095284">
    <property type="component" value="Unplaced"/>
</dbReference>
<dbReference type="EMBL" id="CAJFCV020000005">
    <property type="protein sequence ID" value="CAG9124550.1"/>
    <property type="molecule type" value="Genomic_DNA"/>
</dbReference>
<keyword evidence="2" id="KW-0812">Transmembrane</keyword>
<dbReference type="WBParaSite" id="BXY_0248900.1">
    <property type="protein sequence ID" value="BXY_0248900.1"/>
    <property type="gene ID" value="BXY_0248900"/>
</dbReference>
<evidence type="ECO:0000313" key="7">
    <source>
        <dbReference type="WBParaSite" id="BXY_0248900.1"/>
    </source>
</evidence>
<evidence type="ECO:0000313" key="3">
    <source>
        <dbReference type="EMBL" id="CAD5232322.1"/>
    </source>
</evidence>
<feature type="region of interest" description="Disordered" evidence="1">
    <location>
        <begin position="1"/>
        <end position="22"/>
    </location>
</feature>
<evidence type="ECO:0000313" key="6">
    <source>
        <dbReference type="Proteomes" id="UP000659654"/>
    </source>
</evidence>
<organism evidence="5 7">
    <name type="scientific">Bursaphelenchus xylophilus</name>
    <name type="common">Pinewood nematode worm</name>
    <name type="synonym">Aphelenchoides xylophilus</name>
    <dbReference type="NCBI Taxonomy" id="6326"/>
    <lineage>
        <taxon>Eukaryota</taxon>
        <taxon>Metazoa</taxon>
        <taxon>Ecdysozoa</taxon>
        <taxon>Nematoda</taxon>
        <taxon>Chromadorea</taxon>
        <taxon>Rhabditida</taxon>
        <taxon>Tylenchina</taxon>
        <taxon>Tylenchomorpha</taxon>
        <taxon>Aphelenchoidea</taxon>
        <taxon>Aphelenchoididae</taxon>
        <taxon>Bursaphelenchus</taxon>
    </lineage>
</organism>
<feature type="compositionally biased region" description="Polar residues" evidence="1">
    <location>
        <begin position="1"/>
        <end position="16"/>
    </location>
</feature>
<dbReference type="Proteomes" id="UP000659654">
    <property type="component" value="Unassembled WGS sequence"/>
</dbReference>
<feature type="transmembrane region" description="Helical" evidence="2">
    <location>
        <begin position="29"/>
        <end position="52"/>
    </location>
</feature>
<protein>
    <submittedName>
        <fullName evidence="3">(pine wood nematode) hypothetical protein</fullName>
    </submittedName>
</protein>
<accession>A0A1I7RP48</accession>
<keyword evidence="2" id="KW-0472">Membrane</keyword>
<name>A0A1I7RP48_BURXY</name>
<keyword evidence="6" id="KW-1185">Reference proteome</keyword>
<dbReference type="SMR" id="A0A1I7RP48"/>
<dbReference type="EMBL" id="CAJFDI010000005">
    <property type="protein sequence ID" value="CAD5232322.1"/>
    <property type="molecule type" value="Genomic_DNA"/>
</dbReference>
<dbReference type="Proteomes" id="UP000582659">
    <property type="component" value="Unassembled WGS sequence"/>
</dbReference>